<sequence length="120" mass="13268">MSVTYKLLAEDGSIAEATLEREFVQGLVSLPDNPTDFFRLEGDVIFLELAALVNSRARQRGILNANEYMRQAANGDMEKRQPISVSPLSENLWQVVDGNSTVLNALLSGWSKVPCIVNNE</sequence>
<dbReference type="EMBL" id="JACIFU010000006">
    <property type="protein sequence ID" value="MBB4175847.1"/>
    <property type="molecule type" value="Genomic_DNA"/>
</dbReference>
<evidence type="ECO:0000313" key="2">
    <source>
        <dbReference type="Proteomes" id="UP000565745"/>
    </source>
</evidence>
<organism evidence="1 2">
    <name type="scientific">Sulfitobacter noctilucicola</name>
    <dbReference type="NCBI Taxonomy" id="1342301"/>
    <lineage>
        <taxon>Bacteria</taxon>
        <taxon>Pseudomonadati</taxon>
        <taxon>Pseudomonadota</taxon>
        <taxon>Alphaproteobacteria</taxon>
        <taxon>Rhodobacterales</taxon>
        <taxon>Roseobacteraceae</taxon>
        <taxon>Sulfitobacter</taxon>
    </lineage>
</organism>
<dbReference type="AlphaFoldDB" id="A0A7W6MCS5"/>
<evidence type="ECO:0000313" key="1">
    <source>
        <dbReference type="EMBL" id="MBB4175847.1"/>
    </source>
</evidence>
<accession>A0A7W6MCS5</accession>
<comment type="caution">
    <text evidence="1">The sequence shown here is derived from an EMBL/GenBank/DDBJ whole genome shotgun (WGS) entry which is preliminary data.</text>
</comment>
<name>A0A7W6MCS5_9RHOB</name>
<keyword evidence="2" id="KW-1185">Reference proteome</keyword>
<dbReference type="Proteomes" id="UP000565745">
    <property type="component" value="Unassembled WGS sequence"/>
</dbReference>
<proteinExistence type="predicted"/>
<dbReference type="RefSeq" id="WP_025054255.1">
    <property type="nucleotide sequence ID" value="NZ_JACIFU010000006.1"/>
</dbReference>
<protein>
    <submittedName>
        <fullName evidence="1">Uncharacterized protein</fullName>
    </submittedName>
</protein>
<gene>
    <name evidence="1" type="ORF">GGR93_003655</name>
</gene>
<reference evidence="1 2" key="1">
    <citation type="submission" date="2020-08" db="EMBL/GenBank/DDBJ databases">
        <title>Genomic Encyclopedia of Type Strains, Phase IV (KMG-IV): sequencing the most valuable type-strain genomes for metagenomic binning, comparative biology and taxonomic classification.</title>
        <authorList>
            <person name="Goeker M."/>
        </authorList>
    </citation>
    <scope>NUCLEOTIDE SEQUENCE [LARGE SCALE GENOMIC DNA]</scope>
    <source>
        <strain evidence="1 2">DSM 101015</strain>
    </source>
</reference>